<protein>
    <submittedName>
        <fullName evidence="1">Uncharacterized protein</fullName>
    </submittedName>
</protein>
<sequence length="76" mass="8200">MLTLTWMLLLVTAITGFSVALAATCWIRKLPAQQCGGADGFRDFGDEFVSSARSVRVMAPAEMLCGLQSKTEGRES</sequence>
<evidence type="ECO:0000313" key="2">
    <source>
        <dbReference type="Proteomes" id="UP001180845"/>
    </source>
</evidence>
<organism evidence="1 2">
    <name type="scientific">Haloactinomyces albus</name>
    <dbReference type="NCBI Taxonomy" id="1352928"/>
    <lineage>
        <taxon>Bacteria</taxon>
        <taxon>Bacillati</taxon>
        <taxon>Actinomycetota</taxon>
        <taxon>Actinomycetes</taxon>
        <taxon>Actinopolysporales</taxon>
        <taxon>Actinopolysporaceae</taxon>
        <taxon>Haloactinomyces</taxon>
    </lineage>
</organism>
<comment type="caution">
    <text evidence="1">The sequence shown here is derived from an EMBL/GenBank/DDBJ whole genome shotgun (WGS) entry which is preliminary data.</text>
</comment>
<dbReference type="AlphaFoldDB" id="A0AAE3ZG46"/>
<dbReference type="EMBL" id="JAVDXW010000001">
    <property type="protein sequence ID" value="MDR7304296.1"/>
    <property type="molecule type" value="Genomic_DNA"/>
</dbReference>
<reference evidence="1" key="1">
    <citation type="submission" date="2023-07" db="EMBL/GenBank/DDBJ databases">
        <title>Sequencing the genomes of 1000 actinobacteria strains.</title>
        <authorList>
            <person name="Klenk H.-P."/>
        </authorList>
    </citation>
    <scope>NUCLEOTIDE SEQUENCE</scope>
    <source>
        <strain evidence="1">DSM 45977</strain>
    </source>
</reference>
<evidence type="ECO:0000313" key="1">
    <source>
        <dbReference type="EMBL" id="MDR7304296.1"/>
    </source>
</evidence>
<dbReference type="Proteomes" id="UP001180845">
    <property type="component" value="Unassembled WGS sequence"/>
</dbReference>
<gene>
    <name evidence="1" type="ORF">JOF55_004477</name>
</gene>
<name>A0AAE3ZG46_9ACTN</name>
<keyword evidence="2" id="KW-1185">Reference proteome</keyword>
<accession>A0AAE3ZG46</accession>
<proteinExistence type="predicted"/>